<dbReference type="AlphaFoldDB" id="A0AAF0C6T3"/>
<dbReference type="InterPro" id="IPR010297">
    <property type="entry name" value="DUF900_hydrolase"/>
</dbReference>
<evidence type="ECO:0000313" key="2">
    <source>
        <dbReference type="Proteomes" id="UP000032568"/>
    </source>
</evidence>
<dbReference type="EMBL" id="CP059736">
    <property type="protein sequence ID" value="WDE02144.1"/>
    <property type="molecule type" value="Genomic_DNA"/>
</dbReference>
<accession>A0AAF0C6T3</accession>
<dbReference type="InterPro" id="IPR014586">
    <property type="entry name" value="UCP033909"/>
</dbReference>
<name>A0AAF0C6T3_9GAMM</name>
<dbReference type="Proteomes" id="UP000032568">
    <property type="component" value="Chromosome pTact"/>
</dbReference>
<organism evidence="1 2">
    <name type="scientific">Thalassomonas actiniarum</name>
    <dbReference type="NCBI Taxonomy" id="485447"/>
    <lineage>
        <taxon>Bacteria</taxon>
        <taxon>Pseudomonadati</taxon>
        <taxon>Pseudomonadota</taxon>
        <taxon>Gammaproteobacteria</taxon>
        <taxon>Alteromonadales</taxon>
        <taxon>Colwelliaceae</taxon>
        <taxon>Thalassomonas</taxon>
    </lineage>
</organism>
<dbReference type="GO" id="GO:0016787">
    <property type="term" value="F:hydrolase activity"/>
    <property type="evidence" value="ECO:0007669"/>
    <property type="project" value="UniProtKB-KW"/>
</dbReference>
<dbReference type="InterPro" id="IPR029058">
    <property type="entry name" value="AB_hydrolase_fold"/>
</dbReference>
<keyword evidence="1" id="KW-0378">Hydrolase</keyword>
<keyword evidence="2" id="KW-1185">Reference proteome</keyword>
<proteinExistence type="predicted"/>
<dbReference type="PANTHER" id="PTHR36513:SF1">
    <property type="entry name" value="TRANSMEMBRANE PROTEIN"/>
    <property type="match status" value="1"/>
</dbReference>
<evidence type="ECO:0000313" key="1">
    <source>
        <dbReference type="EMBL" id="WDE02144.1"/>
    </source>
</evidence>
<sequence length="355" mass="39889">MRKVPYFFVLIITILLEGCSTHSQLIEPEFAVVRTFFATDRNLTGKTKPGEMFGVERSKLTYGTCDVSIPRDHRMGKLESPSIWRLQFREEPSKHVVLLSTWINSKDKYFTDLAAMVNSAQTRSAFIFVHGYNVTFEEAARRTAQISYDLGFEGASVFYSWPSQGTIPAYTIDEQNIEWSQAHLRAFLVDFFVHSEAQNVYLIAHSMGNRALTRVVASLLTDKPLLRERLKEVILMAPDIDADVFKRDIAPALANSNRPTTLYASSKDLALAASKKVHGNPRAGDSGQGLVIVSGIETIDATAVDTSLLGHSYPKDESSVLSDIFNLIRNGLRPDQRFRLSPIDTEAGRYWKFKQ</sequence>
<dbReference type="SUPFAM" id="SSF53474">
    <property type="entry name" value="alpha/beta-Hydrolases"/>
    <property type="match status" value="1"/>
</dbReference>
<gene>
    <name evidence="1" type="ORF">SG35_030765</name>
</gene>
<dbReference type="Gene3D" id="3.40.50.1820">
    <property type="entry name" value="alpha/beta hydrolase"/>
    <property type="match status" value="1"/>
</dbReference>
<dbReference type="RefSeq" id="WP_044831004.1">
    <property type="nucleotide sequence ID" value="NZ_CP059736.1"/>
</dbReference>
<dbReference type="Pfam" id="PF05990">
    <property type="entry name" value="DUF900"/>
    <property type="match status" value="1"/>
</dbReference>
<dbReference type="KEGG" id="tact:SG35_030765"/>
<dbReference type="PIRSF" id="PIRSF033909">
    <property type="entry name" value="UCP033909"/>
    <property type="match status" value="1"/>
</dbReference>
<dbReference type="PANTHER" id="PTHR36513">
    <property type="entry name" value="ABC TRANSMEMBRANE TYPE-1 DOMAIN-CONTAINING PROTEIN"/>
    <property type="match status" value="1"/>
</dbReference>
<reference evidence="1 2" key="1">
    <citation type="journal article" date="2015" name="Genome Announc.">
        <title>Draft Genome Sequences of Marine Isolates of Thalassomonas viridans and Thalassomonas actiniarum.</title>
        <authorList>
            <person name="Olonade I."/>
            <person name="van Zyl L.J."/>
            <person name="Trindade M."/>
        </authorList>
    </citation>
    <scope>NUCLEOTIDE SEQUENCE [LARGE SCALE GENOMIC DNA]</scope>
    <source>
        <strain evidence="1 2">A5K-106</strain>
    </source>
</reference>
<protein>
    <submittedName>
        <fullName evidence="1">Alpha/beta fold hydrolase</fullName>
    </submittedName>
</protein>
<reference evidence="1 2" key="2">
    <citation type="journal article" date="2022" name="Mar. Drugs">
        <title>Bioassay-Guided Fractionation Leads to the Detection of Cholic Acid Generated by the Rare Thalassomonas sp.</title>
        <authorList>
            <person name="Pheiffer F."/>
            <person name="Schneider Y.K."/>
            <person name="Hansen E.H."/>
            <person name="Andersen J.H."/>
            <person name="Isaksson J."/>
            <person name="Busche T."/>
            <person name="R C."/>
            <person name="Kalinowski J."/>
            <person name="Zyl L.V."/>
            <person name="Trindade M."/>
        </authorList>
    </citation>
    <scope>NUCLEOTIDE SEQUENCE [LARGE SCALE GENOMIC DNA]</scope>
    <source>
        <strain evidence="1 2">A5K-106</strain>
    </source>
</reference>